<organism evidence="2 3">
    <name type="scientific">Cryphonectria parasitica (strain ATCC 38755 / EP155)</name>
    <dbReference type="NCBI Taxonomy" id="660469"/>
    <lineage>
        <taxon>Eukaryota</taxon>
        <taxon>Fungi</taxon>
        <taxon>Dikarya</taxon>
        <taxon>Ascomycota</taxon>
        <taxon>Pezizomycotina</taxon>
        <taxon>Sordariomycetes</taxon>
        <taxon>Sordariomycetidae</taxon>
        <taxon>Diaporthales</taxon>
        <taxon>Cryphonectriaceae</taxon>
        <taxon>Cryphonectria-Endothia species complex</taxon>
        <taxon>Cryphonectria</taxon>
    </lineage>
</organism>
<reference evidence="2" key="1">
    <citation type="journal article" date="2020" name="Phytopathology">
        <title>Genome sequence of the chestnut blight fungus Cryphonectria parasitica EP155: A fundamental resource for an archetypical invasive plant pathogen.</title>
        <authorList>
            <person name="Crouch J.A."/>
            <person name="Dawe A."/>
            <person name="Aerts A."/>
            <person name="Barry K."/>
            <person name="Churchill A.C.L."/>
            <person name="Grimwood J."/>
            <person name="Hillman B."/>
            <person name="Milgroom M.G."/>
            <person name="Pangilinan J."/>
            <person name="Smith M."/>
            <person name="Salamov A."/>
            <person name="Schmutz J."/>
            <person name="Yadav J."/>
            <person name="Grigoriev I.V."/>
            <person name="Nuss D."/>
        </authorList>
    </citation>
    <scope>NUCLEOTIDE SEQUENCE</scope>
    <source>
        <strain evidence="2">EP155</strain>
    </source>
</reference>
<feature type="region of interest" description="Disordered" evidence="1">
    <location>
        <begin position="1"/>
        <end position="40"/>
    </location>
</feature>
<dbReference type="Proteomes" id="UP000803844">
    <property type="component" value="Unassembled WGS sequence"/>
</dbReference>
<comment type="caution">
    <text evidence="2">The sequence shown here is derived from an EMBL/GenBank/DDBJ whole genome shotgun (WGS) entry which is preliminary data.</text>
</comment>
<feature type="compositionally biased region" description="Polar residues" evidence="1">
    <location>
        <begin position="16"/>
        <end position="25"/>
    </location>
</feature>
<protein>
    <submittedName>
        <fullName evidence="2">Uncharacterized protein</fullName>
    </submittedName>
</protein>
<gene>
    <name evidence="2" type="ORF">M406DRAFT_326606</name>
</gene>
<dbReference type="AlphaFoldDB" id="A0A9P5CWP8"/>
<sequence>MPEEKATPEQLPAAQPAQSSFSDIQRPNRRNRADAQTGTKQALTMVSPVVFTRPTGERLEVYPSSDQQLDRLIRNFLRPQETFIPQGASRPSIHTPSTIEYPPQTSNCQKVCKKKSGTKRRGKKKFQQTTVQQAIQQSLHNMIEREENNLSTCKLYPIFASYVKNLCNPPLLQNPHVLIERP</sequence>
<dbReference type="RefSeq" id="XP_040782176.1">
    <property type="nucleotide sequence ID" value="XM_040920111.1"/>
</dbReference>
<dbReference type="EMBL" id="MU032344">
    <property type="protein sequence ID" value="KAF3771215.1"/>
    <property type="molecule type" value="Genomic_DNA"/>
</dbReference>
<accession>A0A9P5CWP8</accession>
<evidence type="ECO:0000313" key="3">
    <source>
        <dbReference type="Proteomes" id="UP000803844"/>
    </source>
</evidence>
<dbReference type="GeneID" id="63837240"/>
<name>A0A9P5CWP8_CRYP1</name>
<evidence type="ECO:0000313" key="2">
    <source>
        <dbReference type="EMBL" id="KAF3771215.1"/>
    </source>
</evidence>
<proteinExistence type="predicted"/>
<keyword evidence="3" id="KW-1185">Reference proteome</keyword>
<evidence type="ECO:0000256" key="1">
    <source>
        <dbReference type="SAM" id="MobiDB-lite"/>
    </source>
</evidence>